<organism evidence="1 2">
    <name type="scientific">Romanomermis culicivorax</name>
    <name type="common">Nematode worm</name>
    <dbReference type="NCBI Taxonomy" id="13658"/>
    <lineage>
        <taxon>Eukaryota</taxon>
        <taxon>Metazoa</taxon>
        <taxon>Ecdysozoa</taxon>
        <taxon>Nematoda</taxon>
        <taxon>Enoplea</taxon>
        <taxon>Dorylaimia</taxon>
        <taxon>Mermithida</taxon>
        <taxon>Mermithoidea</taxon>
        <taxon>Mermithidae</taxon>
        <taxon>Romanomermis</taxon>
    </lineage>
</organism>
<reference evidence="2" key="1">
    <citation type="submission" date="2022-11" db="UniProtKB">
        <authorList>
            <consortium name="WormBaseParasite"/>
        </authorList>
    </citation>
    <scope>IDENTIFICATION</scope>
</reference>
<dbReference type="AlphaFoldDB" id="A0A915LBR0"/>
<dbReference type="Proteomes" id="UP000887565">
    <property type="component" value="Unplaced"/>
</dbReference>
<keyword evidence="1" id="KW-1185">Reference proteome</keyword>
<sequence length="61" mass="7285">MQSKSSLRLFLGNPDLTILRNRDFQEKALKHSSGKRNFEEWGFTQINDQHECQKEDYDRTP</sequence>
<evidence type="ECO:0000313" key="2">
    <source>
        <dbReference type="WBParaSite" id="nRc.2.0.1.t48292-RA"/>
    </source>
</evidence>
<evidence type="ECO:0000313" key="1">
    <source>
        <dbReference type="Proteomes" id="UP000887565"/>
    </source>
</evidence>
<name>A0A915LBR0_ROMCU</name>
<dbReference type="WBParaSite" id="nRc.2.0.1.t48292-RA">
    <property type="protein sequence ID" value="nRc.2.0.1.t48292-RA"/>
    <property type="gene ID" value="nRc.2.0.1.g48292"/>
</dbReference>
<proteinExistence type="predicted"/>
<accession>A0A915LBR0</accession>
<protein>
    <submittedName>
        <fullName evidence="2">Uncharacterized protein</fullName>
    </submittedName>
</protein>